<keyword evidence="2" id="KW-1185">Reference proteome</keyword>
<dbReference type="RefSeq" id="WP_140961715.1">
    <property type="nucleotide sequence ID" value="NZ_VEVQ02000004.1"/>
</dbReference>
<proteinExistence type="predicted"/>
<gene>
    <name evidence="1" type="ORF">FIA58_007390</name>
</gene>
<reference evidence="2" key="1">
    <citation type="submission" date="2019-05" db="EMBL/GenBank/DDBJ databases">
        <title>Flavobacterium profundi sp. nov., isolated from a deep-sea seamount.</title>
        <authorList>
            <person name="Zhang D.-C."/>
        </authorList>
    </citation>
    <scope>NUCLEOTIDE SEQUENCE [LARGE SCALE GENOMIC DNA]</scope>
    <source>
        <strain evidence="2">EC11</strain>
    </source>
</reference>
<evidence type="ECO:0000313" key="1">
    <source>
        <dbReference type="EMBL" id="NHN25497.1"/>
    </source>
</evidence>
<organism evidence="1 2">
    <name type="scientific">Flavobacterium jejuense</name>
    <dbReference type="NCBI Taxonomy" id="1544455"/>
    <lineage>
        <taxon>Bacteria</taxon>
        <taxon>Pseudomonadati</taxon>
        <taxon>Bacteroidota</taxon>
        <taxon>Flavobacteriia</taxon>
        <taxon>Flavobacteriales</taxon>
        <taxon>Flavobacteriaceae</taxon>
        <taxon>Flavobacterium</taxon>
    </lineage>
</organism>
<name>A0ABX0IRL7_9FLAO</name>
<evidence type="ECO:0008006" key="3">
    <source>
        <dbReference type="Google" id="ProtNLM"/>
    </source>
</evidence>
<comment type="caution">
    <text evidence="1">The sequence shown here is derived from an EMBL/GenBank/DDBJ whole genome shotgun (WGS) entry which is preliminary data.</text>
</comment>
<protein>
    <recommendedName>
        <fullName evidence="3">DUF4878 domain-containing protein</fullName>
    </recommendedName>
</protein>
<dbReference type="PROSITE" id="PS51257">
    <property type="entry name" value="PROKAR_LIPOPROTEIN"/>
    <property type="match status" value="1"/>
</dbReference>
<reference evidence="1 2" key="2">
    <citation type="submission" date="2020-02" db="EMBL/GenBank/DDBJ databases">
        <title>Flavobacterium profundi sp. nov., isolated from a deep-sea seamount.</title>
        <authorList>
            <person name="Zhang D.-C."/>
        </authorList>
    </citation>
    <scope>NUCLEOTIDE SEQUENCE [LARGE SCALE GENOMIC DNA]</scope>
    <source>
        <strain evidence="1 2">EC11</strain>
    </source>
</reference>
<dbReference type="EMBL" id="VEVQ02000004">
    <property type="protein sequence ID" value="NHN25497.1"/>
    <property type="molecule type" value="Genomic_DNA"/>
</dbReference>
<sequence>MIRICILVVFLILSSCNLNNKKKYQEAEKIIERYYKTYNFYSDISEFDVLLTDDFKSRYKQDFIKNTQMFKDSFGPVINYKNERMTLLSEGLSTQNIRVVYDVEYKKFYNKEVFDLTKDSVDNRFKINAYKLDTYKLKD</sequence>
<evidence type="ECO:0000313" key="2">
    <source>
        <dbReference type="Proteomes" id="UP000817854"/>
    </source>
</evidence>
<dbReference type="Proteomes" id="UP000817854">
    <property type="component" value="Unassembled WGS sequence"/>
</dbReference>
<accession>A0ABX0IRL7</accession>